<reference evidence="8 9" key="1">
    <citation type="submission" date="2023-08" db="EMBL/GenBank/DDBJ databases">
        <title>Black Yeasts Isolated from many extreme environments.</title>
        <authorList>
            <person name="Coleine C."/>
            <person name="Stajich J.E."/>
            <person name="Selbmann L."/>
        </authorList>
    </citation>
    <scope>NUCLEOTIDE SEQUENCE [LARGE SCALE GENOMIC DNA]</scope>
    <source>
        <strain evidence="8 9">CCFEE 5885</strain>
    </source>
</reference>
<evidence type="ECO:0000256" key="3">
    <source>
        <dbReference type="ARBA" id="ARBA00022630"/>
    </source>
</evidence>
<gene>
    <name evidence="8" type="ORF">LTR24_010504</name>
</gene>
<dbReference type="PANTHER" id="PTHR42973:SF39">
    <property type="entry name" value="FAD-BINDING PCMH-TYPE DOMAIN-CONTAINING PROTEIN"/>
    <property type="match status" value="1"/>
</dbReference>
<dbReference type="Gene3D" id="3.30.43.10">
    <property type="entry name" value="Uridine Diphospho-n-acetylenolpyruvylglucosamine Reductase, domain 2"/>
    <property type="match status" value="1"/>
</dbReference>
<dbReference type="EMBL" id="JAVRRG010000343">
    <property type="protein sequence ID" value="KAK5072249.1"/>
    <property type="molecule type" value="Genomic_DNA"/>
</dbReference>
<comment type="similarity">
    <text evidence="2">Belongs to the oxygen-dependent FAD-linked oxidoreductase family.</text>
</comment>
<keyword evidence="9" id="KW-1185">Reference proteome</keyword>
<dbReference type="InterPro" id="IPR016167">
    <property type="entry name" value="FAD-bd_PCMH_sub1"/>
</dbReference>
<evidence type="ECO:0000256" key="2">
    <source>
        <dbReference type="ARBA" id="ARBA00005466"/>
    </source>
</evidence>
<dbReference type="InterPro" id="IPR002347">
    <property type="entry name" value="SDR_fam"/>
</dbReference>
<dbReference type="Pfam" id="PF01565">
    <property type="entry name" value="FAD_binding_4"/>
    <property type="match status" value="1"/>
</dbReference>
<organism evidence="8 9">
    <name type="scientific">Lithohypha guttulata</name>
    <dbReference type="NCBI Taxonomy" id="1690604"/>
    <lineage>
        <taxon>Eukaryota</taxon>
        <taxon>Fungi</taxon>
        <taxon>Dikarya</taxon>
        <taxon>Ascomycota</taxon>
        <taxon>Pezizomycotina</taxon>
        <taxon>Eurotiomycetes</taxon>
        <taxon>Chaetothyriomycetidae</taxon>
        <taxon>Chaetothyriales</taxon>
        <taxon>Trichomeriaceae</taxon>
        <taxon>Lithohypha</taxon>
    </lineage>
</organism>
<dbReference type="InterPro" id="IPR006094">
    <property type="entry name" value="Oxid_FAD_bind_N"/>
</dbReference>
<dbReference type="SUPFAM" id="SSF56176">
    <property type="entry name" value="FAD-binding/transporter-associated domain-like"/>
    <property type="match status" value="1"/>
</dbReference>
<accession>A0ABR0JTR3</accession>
<evidence type="ECO:0000259" key="7">
    <source>
        <dbReference type="PROSITE" id="PS51387"/>
    </source>
</evidence>
<dbReference type="InterPro" id="IPR016169">
    <property type="entry name" value="FAD-bd_PCMH_sub2"/>
</dbReference>
<comment type="cofactor">
    <cofactor evidence="1">
        <name>FAD</name>
        <dbReference type="ChEBI" id="CHEBI:57692"/>
    </cofactor>
</comment>
<dbReference type="Pfam" id="PF13561">
    <property type="entry name" value="adh_short_C2"/>
    <property type="match status" value="1"/>
</dbReference>
<feature type="region of interest" description="Disordered" evidence="6">
    <location>
        <begin position="534"/>
        <end position="556"/>
    </location>
</feature>
<dbReference type="PANTHER" id="PTHR42973">
    <property type="entry name" value="BINDING OXIDOREDUCTASE, PUTATIVE (AFU_ORTHOLOGUE AFUA_1G17690)-RELATED"/>
    <property type="match status" value="1"/>
</dbReference>
<protein>
    <recommendedName>
        <fullName evidence="7">FAD-binding PCMH-type domain-containing protein</fullName>
    </recommendedName>
</protein>
<name>A0ABR0JTR3_9EURO</name>
<sequence length="827" mass="90320">MNSTNVSADLPIVWRDSSDPKRYEEARVGRVFNQRRPKRYPIAIVEAQNEAHIVEAVNLANDLKCRVSVRSGGHSWAVWSVRDDALLIDLGSWNYISLDERAGIVSCSPSTTGRMVNGYLSKLGYMFPGGHCPDVGLGGFLLQGGMGWNCKNWGWACENIVALDAVLADGRLVRVDDQQNSDLLFAAKGAGPGFPGVVTRFHLKVRKHYLGMLASTFVYPISEYEKVVDWVIKISPDYDESAEIVACASTVKDFNQLCLNVHIVVFKDTEDESIKALSQANETRPDGFLVEDTNRPTSLEQEYVGQAAANPSDHRYCAENGYVKNESDVIAALKPAFTTFPHPKAFAIWFSMAPGSRRKLPDMALSMQSDHYFAVYTVWEDESDDERCQQWTRSIMKDLAPHCEGAYLGDSDFQVRQTKFWTDPKAKKLMDIRRARDPHGRFCGYLVQGDHQVSSTDGLPNSDQCPFGDLSYCLAHPVVAPGRAILQDGSVDPDADLHLPGMDETSVGSSCSKSRTCTALSLVFAERAHFAQHEVHSNNQNRDSKAGNEMSTSTFESIDNPTTVATRDALLQSEVPKSLQGKIAIVSGSSSGIGKAIAIELASRGANVVINYPFMDLESEAEKVVVALPNRAIAVCADIGTVEGPSKLVQEAVDAFGQVDIVVNNAALAVNKPFEEQTLEDWDKLVNINGRGTFLLTQSALQFMTKPGGRIINICSASSRGAPPMQTIYAGTKGMVDSFTKVWAKELPRKYGCTVNAVSPGPTRTEGFAAAGEEAMKILQPTIDAIPVSARMAEASEIAYAVAFLCEERARWINGVHLHANGGLLVD</sequence>
<evidence type="ECO:0000256" key="6">
    <source>
        <dbReference type="SAM" id="MobiDB-lite"/>
    </source>
</evidence>
<feature type="compositionally biased region" description="Basic and acidic residues" evidence="6">
    <location>
        <begin position="534"/>
        <end position="546"/>
    </location>
</feature>
<dbReference type="PRINTS" id="PR00081">
    <property type="entry name" value="GDHRDH"/>
</dbReference>
<keyword evidence="4" id="KW-0274">FAD</keyword>
<evidence type="ECO:0000256" key="1">
    <source>
        <dbReference type="ARBA" id="ARBA00001974"/>
    </source>
</evidence>
<comment type="caution">
    <text evidence="8">The sequence shown here is derived from an EMBL/GenBank/DDBJ whole genome shotgun (WGS) entry which is preliminary data.</text>
</comment>
<dbReference type="SUPFAM" id="SSF51735">
    <property type="entry name" value="NAD(P)-binding Rossmann-fold domains"/>
    <property type="match status" value="1"/>
</dbReference>
<keyword evidence="5" id="KW-0560">Oxidoreductase</keyword>
<dbReference type="InterPro" id="IPR036318">
    <property type="entry name" value="FAD-bd_PCMH-like_sf"/>
</dbReference>
<dbReference type="Gene3D" id="3.30.465.10">
    <property type="match status" value="1"/>
</dbReference>
<dbReference type="Proteomes" id="UP001345013">
    <property type="component" value="Unassembled WGS sequence"/>
</dbReference>
<dbReference type="InterPro" id="IPR036291">
    <property type="entry name" value="NAD(P)-bd_dom_sf"/>
</dbReference>
<dbReference type="PROSITE" id="PS51387">
    <property type="entry name" value="FAD_PCMH"/>
    <property type="match status" value="1"/>
</dbReference>
<proteinExistence type="inferred from homology"/>
<evidence type="ECO:0000256" key="4">
    <source>
        <dbReference type="ARBA" id="ARBA00022827"/>
    </source>
</evidence>
<keyword evidence="3" id="KW-0285">Flavoprotein</keyword>
<dbReference type="InterPro" id="IPR016166">
    <property type="entry name" value="FAD-bd_PCMH"/>
</dbReference>
<dbReference type="Gene3D" id="3.40.462.20">
    <property type="match status" value="1"/>
</dbReference>
<feature type="domain" description="FAD-binding PCMH-type" evidence="7">
    <location>
        <begin position="37"/>
        <end position="208"/>
    </location>
</feature>
<dbReference type="CDD" id="cd05233">
    <property type="entry name" value="SDR_c"/>
    <property type="match status" value="1"/>
</dbReference>
<evidence type="ECO:0000313" key="9">
    <source>
        <dbReference type="Proteomes" id="UP001345013"/>
    </source>
</evidence>
<evidence type="ECO:0000256" key="5">
    <source>
        <dbReference type="ARBA" id="ARBA00023002"/>
    </source>
</evidence>
<dbReference type="InterPro" id="IPR050416">
    <property type="entry name" value="FAD-linked_Oxidoreductase"/>
</dbReference>
<evidence type="ECO:0000313" key="8">
    <source>
        <dbReference type="EMBL" id="KAK5072249.1"/>
    </source>
</evidence>
<dbReference type="Gene3D" id="3.40.50.720">
    <property type="entry name" value="NAD(P)-binding Rossmann-like Domain"/>
    <property type="match status" value="1"/>
</dbReference>
<dbReference type="PRINTS" id="PR00080">
    <property type="entry name" value="SDRFAMILY"/>
</dbReference>